<dbReference type="Pfam" id="PF18701">
    <property type="entry name" value="DUF5641"/>
    <property type="match status" value="1"/>
</dbReference>
<dbReference type="InterPro" id="IPR036397">
    <property type="entry name" value="RNaseH_sf"/>
</dbReference>
<dbReference type="EMBL" id="JYDO01000088">
    <property type="protein sequence ID" value="KRZ71840.1"/>
    <property type="molecule type" value="Genomic_DNA"/>
</dbReference>
<dbReference type="SUPFAM" id="SSF53098">
    <property type="entry name" value="Ribonuclease H-like"/>
    <property type="match status" value="1"/>
</dbReference>
<evidence type="ECO:0000259" key="2">
    <source>
        <dbReference type="Pfam" id="PF18701"/>
    </source>
</evidence>
<evidence type="ECO:0000256" key="1">
    <source>
        <dbReference type="SAM" id="MobiDB-lite"/>
    </source>
</evidence>
<feature type="region of interest" description="Disordered" evidence="1">
    <location>
        <begin position="88"/>
        <end position="111"/>
    </location>
</feature>
<dbReference type="Proteomes" id="UP000054843">
    <property type="component" value="Unassembled WGS sequence"/>
</dbReference>
<dbReference type="InterPro" id="IPR012337">
    <property type="entry name" value="RNaseH-like_sf"/>
</dbReference>
<gene>
    <name evidence="3" type="ORF">T10_1076</name>
</gene>
<proteinExistence type="predicted"/>
<name>A0A0V1MK32_9BILA</name>
<protein>
    <recommendedName>
        <fullName evidence="2">DUF5641 domain-containing protein</fullName>
    </recommendedName>
</protein>
<dbReference type="STRING" id="268474.A0A0V1MK32"/>
<keyword evidence="4" id="KW-1185">Reference proteome</keyword>
<accession>A0A0V1MK32</accession>
<comment type="caution">
    <text evidence="3">The sequence shown here is derived from an EMBL/GenBank/DDBJ whole genome shotgun (WGS) entry which is preliminary data.</text>
</comment>
<dbReference type="PANTHER" id="PTHR47331">
    <property type="entry name" value="PHD-TYPE DOMAIN-CONTAINING PROTEIN"/>
    <property type="match status" value="1"/>
</dbReference>
<organism evidence="3 4">
    <name type="scientific">Trichinella papuae</name>
    <dbReference type="NCBI Taxonomy" id="268474"/>
    <lineage>
        <taxon>Eukaryota</taxon>
        <taxon>Metazoa</taxon>
        <taxon>Ecdysozoa</taxon>
        <taxon>Nematoda</taxon>
        <taxon>Enoplea</taxon>
        <taxon>Dorylaimia</taxon>
        <taxon>Trichinellida</taxon>
        <taxon>Trichinellidae</taxon>
        <taxon>Trichinella</taxon>
    </lineage>
</organism>
<dbReference type="Gene3D" id="3.30.420.10">
    <property type="entry name" value="Ribonuclease H-like superfamily/Ribonuclease H"/>
    <property type="match status" value="1"/>
</dbReference>
<feature type="domain" description="DUF5641" evidence="2">
    <location>
        <begin position="355"/>
        <end position="425"/>
    </location>
</feature>
<evidence type="ECO:0000313" key="3">
    <source>
        <dbReference type="EMBL" id="KRZ71840.1"/>
    </source>
</evidence>
<evidence type="ECO:0000313" key="4">
    <source>
        <dbReference type="Proteomes" id="UP000054843"/>
    </source>
</evidence>
<dbReference type="InterPro" id="IPR040676">
    <property type="entry name" value="DUF5641"/>
</dbReference>
<dbReference type="GO" id="GO:0003676">
    <property type="term" value="F:nucleic acid binding"/>
    <property type="evidence" value="ECO:0007669"/>
    <property type="project" value="InterPro"/>
</dbReference>
<dbReference type="AlphaFoldDB" id="A0A0V1MK32"/>
<sequence>MSVYDYGSSGRKDLQLFNPCLDNDEIQRVGGRLALADLSRKTENSMLLPHGDGVVKLLIRHVHELQLHIGMNQTLAFTRRRKKCGQRSREDVYGLSKSDEDDQPCADPSTRKVGSVRPFVHVDVDFARPILARSDGASLTIYKIYMCVFIPIQLELVPNLTVDSFLRALRQFISRRGRPKLLQSDNFRIFRLASRFLKPPFSSHSWKMLHSGSNRSSSRTRLRVRSVKVAILKVFSRSRTTADELQTVLCDIEIKINDRPLTIASDTPDHHLELINCHYGNCHHYLTETATEGQCMEKAKKASPEWKAFVDEFDDVFNGKGGAINGYQATVPEKAGRALVYALEAGILSDDALVERKLQESKEEQPRVGDIVLVVEPTPPVFSLLNSLSRRIVELHYCHDRVARSAKVQTERGLITRSVRSLVLLDPAGAV</sequence>
<reference evidence="3 4" key="1">
    <citation type="submission" date="2015-01" db="EMBL/GenBank/DDBJ databases">
        <title>Evolution of Trichinella species and genotypes.</title>
        <authorList>
            <person name="Korhonen P.K."/>
            <person name="Edoardo P."/>
            <person name="Giuseppe L.R."/>
            <person name="Gasser R.B."/>
        </authorList>
    </citation>
    <scope>NUCLEOTIDE SEQUENCE [LARGE SCALE GENOMIC DNA]</scope>
    <source>
        <strain evidence="3">ISS1980</strain>
    </source>
</reference>